<feature type="signal peptide" evidence="2">
    <location>
        <begin position="1"/>
        <end position="21"/>
    </location>
</feature>
<evidence type="ECO:0000313" key="4">
    <source>
        <dbReference type="Proteomes" id="UP001551482"/>
    </source>
</evidence>
<dbReference type="EMBL" id="JBEZFP010000039">
    <property type="protein sequence ID" value="MEU8135264.1"/>
    <property type="molecule type" value="Genomic_DNA"/>
</dbReference>
<feature type="compositionally biased region" description="Low complexity" evidence="1">
    <location>
        <begin position="70"/>
        <end position="99"/>
    </location>
</feature>
<evidence type="ECO:0000256" key="1">
    <source>
        <dbReference type="SAM" id="MobiDB-lite"/>
    </source>
</evidence>
<name>A0ABV3DJ99_9ACTN</name>
<accession>A0ABV3DJ99</accession>
<evidence type="ECO:0000313" key="3">
    <source>
        <dbReference type="EMBL" id="MEU8135264.1"/>
    </source>
</evidence>
<organism evidence="3 4">
    <name type="scientific">Streptodolium elevatio</name>
    <dbReference type="NCBI Taxonomy" id="3157996"/>
    <lineage>
        <taxon>Bacteria</taxon>
        <taxon>Bacillati</taxon>
        <taxon>Actinomycetota</taxon>
        <taxon>Actinomycetes</taxon>
        <taxon>Kitasatosporales</taxon>
        <taxon>Streptomycetaceae</taxon>
        <taxon>Streptodolium</taxon>
    </lineage>
</organism>
<evidence type="ECO:0000256" key="2">
    <source>
        <dbReference type="SAM" id="SignalP"/>
    </source>
</evidence>
<feature type="region of interest" description="Disordered" evidence="1">
    <location>
        <begin position="32"/>
        <end position="136"/>
    </location>
</feature>
<keyword evidence="2" id="KW-0732">Signal</keyword>
<dbReference type="Proteomes" id="UP001551482">
    <property type="component" value="Unassembled WGS sequence"/>
</dbReference>
<comment type="caution">
    <text evidence="3">The sequence shown here is derived from an EMBL/GenBank/DDBJ whole genome shotgun (WGS) entry which is preliminary data.</text>
</comment>
<proteinExistence type="predicted"/>
<protein>
    <recommendedName>
        <fullName evidence="5">CBM2 domain-containing protein</fullName>
    </recommendedName>
</protein>
<feature type="compositionally biased region" description="Pro residues" evidence="1">
    <location>
        <begin position="100"/>
        <end position="124"/>
    </location>
</feature>
<sequence length="234" mass="24288">MVIPLAAAVLVCLLATSGVWLITAEKGDDEREATPIGLNVPTEAPGTNGTAADDPTAGGRGIQGEKPNQSSAGPTASATGSKSPTSSKSPTKPATSAPPSSAPPPPSSSAPPPPPPPPTTSAPPKPKEYAVTGSTTSTDFGWSTTVFVTVRVDNPGTTPQKPWRLSVEAPDGNFLRPSRVQGVDFDEWNVAVHETWQRPGAVEITFRIAFWDEVPASITYIFNDVRATVAVDGH</sequence>
<reference evidence="3 4" key="1">
    <citation type="submission" date="2024-06" db="EMBL/GenBank/DDBJ databases">
        <title>The Natural Products Discovery Center: Release of the First 8490 Sequenced Strains for Exploring Actinobacteria Biosynthetic Diversity.</title>
        <authorList>
            <person name="Kalkreuter E."/>
            <person name="Kautsar S.A."/>
            <person name="Yang D."/>
            <person name="Bader C.D."/>
            <person name="Teijaro C.N."/>
            <person name="Fluegel L."/>
            <person name="Davis C.M."/>
            <person name="Simpson J.R."/>
            <person name="Lauterbach L."/>
            <person name="Steele A.D."/>
            <person name="Gui C."/>
            <person name="Meng S."/>
            <person name="Li G."/>
            <person name="Viehrig K."/>
            <person name="Ye F."/>
            <person name="Su P."/>
            <person name="Kiefer A.F."/>
            <person name="Nichols A."/>
            <person name="Cepeda A.J."/>
            <person name="Yan W."/>
            <person name="Fan B."/>
            <person name="Jiang Y."/>
            <person name="Adhikari A."/>
            <person name="Zheng C.-J."/>
            <person name="Schuster L."/>
            <person name="Cowan T.M."/>
            <person name="Smanski M.J."/>
            <person name="Chevrette M.G."/>
            <person name="De Carvalho L.P.S."/>
            <person name="Shen B."/>
        </authorList>
    </citation>
    <scope>NUCLEOTIDE SEQUENCE [LARGE SCALE GENOMIC DNA]</scope>
    <source>
        <strain evidence="3 4">NPDC048946</strain>
    </source>
</reference>
<evidence type="ECO:0008006" key="5">
    <source>
        <dbReference type="Google" id="ProtNLM"/>
    </source>
</evidence>
<gene>
    <name evidence="3" type="ORF">AB0C36_17300</name>
</gene>
<keyword evidence="4" id="KW-1185">Reference proteome</keyword>
<dbReference type="RefSeq" id="WP_358354837.1">
    <property type="nucleotide sequence ID" value="NZ_JBEZFP010000039.1"/>
</dbReference>
<feature type="chain" id="PRO_5046278350" description="CBM2 domain-containing protein" evidence="2">
    <location>
        <begin position="22"/>
        <end position="234"/>
    </location>
</feature>